<dbReference type="GO" id="GO:0003830">
    <property type="term" value="F:beta-1,4-mannosylglycoprotein 4-beta-N-acetylglucosaminyltransferase activity"/>
    <property type="evidence" value="ECO:0007669"/>
    <property type="project" value="InterPro"/>
</dbReference>
<evidence type="ECO:0008006" key="2">
    <source>
        <dbReference type="Google" id="ProtNLM"/>
    </source>
</evidence>
<dbReference type="PANTHER" id="PTHR12224">
    <property type="entry name" value="BETA-1,4-MANNOSYL-GLYCOPROTEIN BETA-1,4-N-ACETYLGLUCOSAMINYL-TRANSFERASE"/>
    <property type="match status" value="1"/>
</dbReference>
<dbReference type="Gramene" id="NC14G0282260.1">
    <property type="protein sequence ID" value="NC14G0282260.1:cds"/>
    <property type="gene ID" value="NC14G0282260"/>
</dbReference>
<protein>
    <recommendedName>
        <fullName evidence="2">Beta-1,4-mannosyl-glycoprotein 4-beta-N-acetylglucosaminyltransferase</fullName>
    </recommendedName>
</protein>
<dbReference type="GO" id="GO:0016020">
    <property type="term" value="C:membrane"/>
    <property type="evidence" value="ECO:0007669"/>
    <property type="project" value="InterPro"/>
</dbReference>
<organism evidence="1">
    <name type="scientific">Nymphaea colorata</name>
    <name type="common">pocket water lily</name>
    <dbReference type="NCBI Taxonomy" id="210225"/>
    <lineage>
        <taxon>Eukaryota</taxon>
        <taxon>Viridiplantae</taxon>
        <taxon>Streptophyta</taxon>
        <taxon>Embryophyta</taxon>
        <taxon>Tracheophyta</taxon>
        <taxon>Spermatophyta</taxon>
        <taxon>Magnoliopsida</taxon>
        <taxon>Nymphaeales</taxon>
        <taxon>Nymphaeaceae</taxon>
        <taxon>Nymphaea</taxon>
    </lineage>
</organism>
<proteinExistence type="predicted"/>
<accession>A0A5K0ZJF2</accession>
<dbReference type="EMBL" id="LR721779">
    <property type="protein sequence ID" value="VVV90508.1"/>
    <property type="molecule type" value="Genomic_DNA"/>
</dbReference>
<dbReference type="InterPro" id="IPR006813">
    <property type="entry name" value="Glyco_trans_17"/>
</dbReference>
<dbReference type="OrthoDB" id="6474464at2759"/>
<evidence type="ECO:0000313" key="1">
    <source>
        <dbReference type="EMBL" id="VVV90508.1"/>
    </source>
</evidence>
<sequence>MKLSSVRTVAKRNKPKFLLLLISTIVISTSTVEIYLHCQKISYLLRPFWDSPPRPFNYIPHYYAENVSITELCYLHGWSARSDPRRVFDAVIFSNELDLLEIRMQELLPLVTKFVILESNVTFTGLPKPLFFNQNRARFNFIESNVIYGTFVNHEMPSRSPFETEALHRASVNVLLRRSGILPGDLLIMSDADEIPSFHTINLLRWCDGIPPVVHLELRNYLYSFEFPVDSNSWRASVHVYHERTRYRHSRQSDALFADSGWHCSFCFRHINDFVLKMNGYSHADRVKYSHYLNYERIQKIICEGNDLFDMIPEEYSFRELIKKLGPVPRSFSAVNLPSYLIKNAVRFRFLLPGSCLRSTGGNIS</sequence>
<dbReference type="OMA" id="GCKRNIV"/>
<gene>
    <name evidence="1" type="ORF">NYM_LOCUS11143</name>
</gene>
<reference evidence="1" key="1">
    <citation type="submission" date="2019-09" db="EMBL/GenBank/DDBJ databases">
        <authorList>
            <person name="Zhang L."/>
        </authorList>
    </citation>
    <scope>NUCLEOTIDE SEQUENCE</scope>
</reference>
<dbReference type="AlphaFoldDB" id="A0A5K0ZJF2"/>
<dbReference type="GO" id="GO:0006044">
    <property type="term" value="P:N-acetylglucosamine metabolic process"/>
    <property type="evidence" value="ECO:0007669"/>
    <property type="project" value="TreeGrafter"/>
</dbReference>
<dbReference type="Pfam" id="PF04724">
    <property type="entry name" value="Glyco_transf_17"/>
    <property type="match status" value="1"/>
</dbReference>
<name>A0A5K0ZJF2_9MAGN</name>
<dbReference type="PANTHER" id="PTHR12224:SF25">
    <property type="entry name" value="BETA-1,4-N-ACETYLGLUCOSAMINYLTRANSFERASE FAMILY PROTEIN"/>
    <property type="match status" value="1"/>
</dbReference>